<dbReference type="EMBL" id="GBXM01061329">
    <property type="protein sequence ID" value="JAH47248.1"/>
    <property type="molecule type" value="Transcribed_RNA"/>
</dbReference>
<name>A0A0E9T3Q2_ANGAN</name>
<evidence type="ECO:0000313" key="1">
    <source>
        <dbReference type="EMBL" id="JAH47248.1"/>
    </source>
</evidence>
<proteinExistence type="predicted"/>
<reference evidence="1" key="2">
    <citation type="journal article" date="2015" name="Fish Shellfish Immunol.">
        <title>Early steps in the European eel (Anguilla anguilla)-Vibrio vulnificus interaction in the gills: Role of the RtxA13 toxin.</title>
        <authorList>
            <person name="Callol A."/>
            <person name="Pajuelo D."/>
            <person name="Ebbesson L."/>
            <person name="Teles M."/>
            <person name="MacKenzie S."/>
            <person name="Amaro C."/>
        </authorList>
    </citation>
    <scope>NUCLEOTIDE SEQUENCE</scope>
</reference>
<accession>A0A0E9T3Q2</accession>
<organism evidence="1">
    <name type="scientific">Anguilla anguilla</name>
    <name type="common">European freshwater eel</name>
    <name type="synonym">Muraena anguilla</name>
    <dbReference type="NCBI Taxonomy" id="7936"/>
    <lineage>
        <taxon>Eukaryota</taxon>
        <taxon>Metazoa</taxon>
        <taxon>Chordata</taxon>
        <taxon>Craniata</taxon>
        <taxon>Vertebrata</taxon>
        <taxon>Euteleostomi</taxon>
        <taxon>Actinopterygii</taxon>
        <taxon>Neopterygii</taxon>
        <taxon>Teleostei</taxon>
        <taxon>Anguilliformes</taxon>
        <taxon>Anguillidae</taxon>
        <taxon>Anguilla</taxon>
    </lineage>
</organism>
<reference evidence="1" key="1">
    <citation type="submission" date="2014-11" db="EMBL/GenBank/DDBJ databases">
        <authorList>
            <person name="Amaro Gonzalez C."/>
        </authorList>
    </citation>
    <scope>NUCLEOTIDE SEQUENCE</scope>
</reference>
<protein>
    <submittedName>
        <fullName evidence="1">Uncharacterized protein</fullName>
    </submittedName>
</protein>
<sequence length="29" mass="3143">MKLIGSTTGSIVVERGVLCHGWNENLRDG</sequence>
<dbReference type="AlphaFoldDB" id="A0A0E9T3Q2"/>